<dbReference type="GO" id="GO:0016301">
    <property type="term" value="F:kinase activity"/>
    <property type="evidence" value="ECO:0007669"/>
    <property type="project" value="UniProtKB-KW"/>
</dbReference>
<gene>
    <name evidence="3" type="ORF">STAS_11058</name>
</gene>
<keyword evidence="4" id="KW-1185">Reference proteome</keyword>
<proteinExistence type="predicted"/>
<evidence type="ECO:0000256" key="1">
    <source>
        <dbReference type="SAM" id="MobiDB-lite"/>
    </source>
</evidence>
<name>A0A5A7PPE9_STRAF</name>
<dbReference type="AlphaFoldDB" id="A0A5A7PPE9"/>
<comment type="caution">
    <text evidence="3">The sequence shown here is derived from an EMBL/GenBank/DDBJ whole genome shotgun (WGS) entry which is preliminary data.</text>
</comment>
<organism evidence="3 4">
    <name type="scientific">Striga asiatica</name>
    <name type="common">Asiatic witchweed</name>
    <name type="synonym">Buchnera asiatica</name>
    <dbReference type="NCBI Taxonomy" id="4170"/>
    <lineage>
        <taxon>Eukaryota</taxon>
        <taxon>Viridiplantae</taxon>
        <taxon>Streptophyta</taxon>
        <taxon>Embryophyta</taxon>
        <taxon>Tracheophyta</taxon>
        <taxon>Spermatophyta</taxon>
        <taxon>Magnoliopsida</taxon>
        <taxon>eudicotyledons</taxon>
        <taxon>Gunneridae</taxon>
        <taxon>Pentapetalae</taxon>
        <taxon>asterids</taxon>
        <taxon>lamiids</taxon>
        <taxon>Lamiales</taxon>
        <taxon>Orobanchaceae</taxon>
        <taxon>Buchnereae</taxon>
        <taxon>Striga</taxon>
    </lineage>
</organism>
<feature type="region of interest" description="Disordered" evidence="1">
    <location>
        <begin position="50"/>
        <end position="85"/>
    </location>
</feature>
<feature type="transmembrane region" description="Helical" evidence="2">
    <location>
        <begin position="6"/>
        <end position="32"/>
    </location>
</feature>
<dbReference type="Proteomes" id="UP000325081">
    <property type="component" value="Unassembled WGS sequence"/>
</dbReference>
<protein>
    <submittedName>
        <fullName evidence="3">Histidine kinase response regulator hybrid protein</fullName>
    </submittedName>
</protein>
<accession>A0A5A7PPE9</accession>
<dbReference type="EMBL" id="BKCP01004960">
    <property type="protein sequence ID" value="GER34805.1"/>
    <property type="molecule type" value="Genomic_DNA"/>
</dbReference>
<keyword evidence="3" id="KW-0418">Kinase</keyword>
<keyword evidence="3" id="KW-0808">Transferase</keyword>
<keyword evidence="2" id="KW-0812">Transmembrane</keyword>
<sequence>MHPLFVIYVICGITFFVWDLILKADVLVLGCAQESSYLLLMVQPAQIRPNSSKPAHYSPKNPAQSETLYGPGHHSSGSHPTPLRPLAGAEEERLLPRELEPLRLLRRDLVRGGDDVPRQPPQGGGPAAEGVHHRLLVGVELHPLAPLLAGPLHHREVLRHHHRLALTDLSVEHRLTTVVHDLHPRRAARDVQEAVRVHEPVRRLYRVLPKNWRLI</sequence>
<evidence type="ECO:0000313" key="4">
    <source>
        <dbReference type="Proteomes" id="UP000325081"/>
    </source>
</evidence>
<evidence type="ECO:0000313" key="3">
    <source>
        <dbReference type="EMBL" id="GER34805.1"/>
    </source>
</evidence>
<evidence type="ECO:0000256" key="2">
    <source>
        <dbReference type="SAM" id="Phobius"/>
    </source>
</evidence>
<keyword evidence="2" id="KW-0472">Membrane</keyword>
<keyword evidence="2" id="KW-1133">Transmembrane helix</keyword>
<reference evidence="4" key="1">
    <citation type="journal article" date="2019" name="Curr. Biol.">
        <title>Genome Sequence of Striga asiatica Provides Insight into the Evolution of Plant Parasitism.</title>
        <authorList>
            <person name="Yoshida S."/>
            <person name="Kim S."/>
            <person name="Wafula E.K."/>
            <person name="Tanskanen J."/>
            <person name="Kim Y.M."/>
            <person name="Honaas L."/>
            <person name="Yang Z."/>
            <person name="Spallek T."/>
            <person name="Conn C.E."/>
            <person name="Ichihashi Y."/>
            <person name="Cheong K."/>
            <person name="Cui S."/>
            <person name="Der J.P."/>
            <person name="Gundlach H."/>
            <person name="Jiao Y."/>
            <person name="Hori C."/>
            <person name="Ishida J.K."/>
            <person name="Kasahara H."/>
            <person name="Kiba T."/>
            <person name="Kim M.S."/>
            <person name="Koo N."/>
            <person name="Laohavisit A."/>
            <person name="Lee Y.H."/>
            <person name="Lumba S."/>
            <person name="McCourt P."/>
            <person name="Mortimer J.C."/>
            <person name="Mutuku J.M."/>
            <person name="Nomura T."/>
            <person name="Sasaki-Sekimoto Y."/>
            <person name="Seto Y."/>
            <person name="Wang Y."/>
            <person name="Wakatake T."/>
            <person name="Sakakibara H."/>
            <person name="Demura T."/>
            <person name="Yamaguchi S."/>
            <person name="Yoneyama K."/>
            <person name="Manabe R.I."/>
            <person name="Nelson D.C."/>
            <person name="Schulman A.H."/>
            <person name="Timko M.P."/>
            <person name="dePamphilis C.W."/>
            <person name="Choi D."/>
            <person name="Shirasu K."/>
        </authorList>
    </citation>
    <scope>NUCLEOTIDE SEQUENCE [LARGE SCALE GENOMIC DNA]</scope>
    <source>
        <strain evidence="4">cv. UVA1</strain>
    </source>
</reference>